<evidence type="ECO:0000313" key="3">
    <source>
        <dbReference type="Proteomes" id="UP000076661"/>
    </source>
</evidence>
<protein>
    <submittedName>
        <fullName evidence="2">Uncharacterized protein</fullName>
    </submittedName>
</protein>
<keyword evidence="1" id="KW-1133">Transmembrane helix</keyword>
<evidence type="ECO:0000256" key="1">
    <source>
        <dbReference type="SAM" id="Phobius"/>
    </source>
</evidence>
<accession>A0A167N8Z1</accession>
<dbReference type="Proteomes" id="UP000076661">
    <property type="component" value="Unassembled WGS sequence"/>
</dbReference>
<evidence type="ECO:0000313" key="2">
    <source>
        <dbReference type="EMBL" id="KZN67702.1"/>
    </source>
</evidence>
<feature type="transmembrane region" description="Helical" evidence="1">
    <location>
        <begin position="20"/>
        <end position="43"/>
    </location>
</feature>
<feature type="transmembrane region" description="Helical" evidence="1">
    <location>
        <begin position="106"/>
        <end position="125"/>
    </location>
</feature>
<sequence length="130" mass="14816">MTPEQRESYARWQNHRVSQLSFTINLFLGFSVASLAYVINLLLTSTKGNAVLEYVLVIWAVSAIVGCIATVIWLLDFRYTASKLRAPNSCNKFLAAHLGKVTWSMFWAQIILYPYGAFYFIKYYVLTSGI</sequence>
<dbReference type="EMBL" id="AUXX01000012">
    <property type="protein sequence ID" value="KZN67702.1"/>
    <property type="molecule type" value="Genomic_DNA"/>
</dbReference>
<comment type="caution">
    <text evidence="2">The sequence shown here is derived from an EMBL/GenBank/DDBJ whole genome shotgun (WGS) entry which is preliminary data.</text>
</comment>
<keyword evidence="1" id="KW-0812">Transmembrane</keyword>
<gene>
    <name evidence="2" type="ORF">N478_02780</name>
</gene>
<keyword evidence="1" id="KW-0472">Membrane</keyword>
<organism evidence="2 3">
    <name type="scientific">Pseudoalteromonas luteoviolacea S4060-1</name>
    <dbReference type="NCBI Taxonomy" id="1365257"/>
    <lineage>
        <taxon>Bacteria</taxon>
        <taxon>Pseudomonadati</taxon>
        <taxon>Pseudomonadota</taxon>
        <taxon>Gammaproteobacteria</taxon>
        <taxon>Alteromonadales</taxon>
        <taxon>Pseudoalteromonadaceae</taxon>
        <taxon>Pseudoalteromonas</taxon>
    </lineage>
</organism>
<dbReference type="PATRIC" id="fig|1365257.3.peg.2147"/>
<feature type="transmembrane region" description="Helical" evidence="1">
    <location>
        <begin position="55"/>
        <end position="75"/>
    </location>
</feature>
<name>A0A167N8Z1_9GAMM</name>
<proteinExistence type="predicted"/>
<dbReference type="AlphaFoldDB" id="A0A167N8Z1"/>
<reference evidence="2 3" key="1">
    <citation type="submission" date="2013-07" db="EMBL/GenBank/DDBJ databases">
        <title>Comparative Genomic and Metabolomic Analysis of Twelve Strains of Pseudoalteromonas luteoviolacea.</title>
        <authorList>
            <person name="Vynne N.G."/>
            <person name="Mansson M."/>
            <person name="Gram L."/>
        </authorList>
    </citation>
    <scope>NUCLEOTIDE SEQUENCE [LARGE SCALE GENOMIC DNA]</scope>
    <source>
        <strain evidence="2 3">S4060-1</strain>
    </source>
</reference>